<dbReference type="EMBL" id="BPLR01017875">
    <property type="protein sequence ID" value="GIY95138.1"/>
    <property type="molecule type" value="Genomic_DNA"/>
</dbReference>
<evidence type="ECO:0000313" key="1">
    <source>
        <dbReference type="EMBL" id="GIY95138.1"/>
    </source>
</evidence>
<accession>A0AAV4XL73</accession>
<reference evidence="1 2" key="1">
    <citation type="submission" date="2021-06" db="EMBL/GenBank/DDBJ databases">
        <title>Caerostris extrusa draft genome.</title>
        <authorList>
            <person name="Kono N."/>
            <person name="Arakawa K."/>
        </authorList>
    </citation>
    <scope>NUCLEOTIDE SEQUENCE [LARGE SCALE GENOMIC DNA]</scope>
</reference>
<dbReference type="AlphaFoldDB" id="A0AAV4XL73"/>
<sequence>MSKDHNPRRKKKLQNQLQQILAKKVVVYDKILTHNCDLLPLMNKTQKLLGDSVPHNASPSKESQTSGTANLKACEDLVFVNGRVEKLSNEYIIKR</sequence>
<dbReference type="Proteomes" id="UP001054945">
    <property type="component" value="Unassembled WGS sequence"/>
</dbReference>
<protein>
    <submittedName>
        <fullName evidence="1">Uncharacterized protein</fullName>
    </submittedName>
</protein>
<name>A0AAV4XL73_CAEEX</name>
<evidence type="ECO:0000313" key="2">
    <source>
        <dbReference type="Proteomes" id="UP001054945"/>
    </source>
</evidence>
<organism evidence="1 2">
    <name type="scientific">Caerostris extrusa</name>
    <name type="common">Bark spider</name>
    <name type="synonym">Caerostris bankana</name>
    <dbReference type="NCBI Taxonomy" id="172846"/>
    <lineage>
        <taxon>Eukaryota</taxon>
        <taxon>Metazoa</taxon>
        <taxon>Ecdysozoa</taxon>
        <taxon>Arthropoda</taxon>
        <taxon>Chelicerata</taxon>
        <taxon>Arachnida</taxon>
        <taxon>Araneae</taxon>
        <taxon>Araneomorphae</taxon>
        <taxon>Entelegynae</taxon>
        <taxon>Araneoidea</taxon>
        <taxon>Araneidae</taxon>
        <taxon>Caerostris</taxon>
    </lineage>
</organism>
<gene>
    <name evidence="1" type="ORF">CEXT_248331</name>
</gene>
<proteinExistence type="predicted"/>
<keyword evidence="2" id="KW-1185">Reference proteome</keyword>
<comment type="caution">
    <text evidence="1">The sequence shown here is derived from an EMBL/GenBank/DDBJ whole genome shotgun (WGS) entry which is preliminary data.</text>
</comment>